<reference evidence="2 3" key="1">
    <citation type="submission" date="2016-12" db="EMBL/GenBank/DDBJ databases">
        <title>The genomes of Aspergillus section Nigri reveals drivers in fungal speciation.</title>
        <authorList>
            <consortium name="DOE Joint Genome Institute"/>
            <person name="Vesth T.C."/>
            <person name="Nybo J."/>
            <person name="Theobald S."/>
            <person name="Brandl J."/>
            <person name="Frisvad J.C."/>
            <person name="Nielsen K.F."/>
            <person name="Lyhne E.K."/>
            <person name="Kogle M.E."/>
            <person name="Kuo A."/>
            <person name="Riley R."/>
            <person name="Clum A."/>
            <person name="Nolan M."/>
            <person name="Lipzen A."/>
            <person name="Salamov A."/>
            <person name="Henrissat B."/>
            <person name="Wiebenga A."/>
            <person name="De Vries R.P."/>
            <person name="Grigoriev I.V."/>
            <person name="Mortensen U.H."/>
            <person name="Andersen M.R."/>
            <person name="Baker S.E."/>
        </authorList>
    </citation>
    <scope>NUCLEOTIDE SEQUENCE [LARGE SCALE GENOMIC DNA]</scope>
    <source>
        <strain evidence="2 3">IBT 23096</strain>
    </source>
</reference>
<keyword evidence="3" id="KW-1185">Reference proteome</keyword>
<accession>A0A2I2FY09</accession>
<evidence type="ECO:0000313" key="2">
    <source>
        <dbReference type="EMBL" id="PLB45517.1"/>
    </source>
</evidence>
<evidence type="ECO:0000313" key="3">
    <source>
        <dbReference type="Proteomes" id="UP000234275"/>
    </source>
</evidence>
<name>A0A2I2FY09_9EURO</name>
<dbReference type="GeneID" id="36557502"/>
<dbReference type="AlphaFoldDB" id="A0A2I2FY09"/>
<protein>
    <submittedName>
        <fullName evidence="2">Uncharacterized protein</fullName>
    </submittedName>
</protein>
<proteinExistence type="predicted"/>
<dbReference type="RefSeq" id="XP_024700819.1">
    <property type="nucleotide sequence ID" value="XM_024849803.1"/>
</dbReference>
<dbReference type="Proteomes" id="UP000234275">
    <property type="component" value="Unassembled WGS sequence"/>
</dbReference>
<feature type="region of interest" description="Disordered" evidence="1">
    <location>
        <begin position="1"/>
        <end position="41"/>
    </location>
</feature>
<comment type="caution">
    <text evidence="2">The sequence shown here is derived from an EMBL/GenBank/DDBJ whole genome shotgun (WGS) entry which is preliminary data.</text>
</comment>
<evidence type="ECO:0000256" key="1">
    <source>
        <dbReference type="SAM" id="MobiDB-lite"/>
    </source>
</evidence>
<dbReference type="EMBL" id="MSFO01000007">
    <property type="protein sequence ID" value="PLB45517.1"/>
    <property type="molecule type" value="Genomic_DNA"/>
</dbReference>
<organism evidence="2 3">
    <name type="scientific">Aspergillus steynii IBT 23096</name>
    <dbReference type="NCBI Taxonomy" id="1392250"/>
    <lineage>
        <taxon>Eukaryota</taxon>
        <taxon>Fungi</taxon>
        <taxon>Dikarya</taxon>
        <taxon>Ascomycota</taxon>
        <taxon>Pezizomycotina</taxon>
        <taxon>Eurotiomycetes</taxon>
        <taxon>Eurotiomycetidae</taxon>
        <taxon>Eurotiales</taxon>
        <taxon>Aspergillaceae</taxon>
        <taxon>Aspergillus</taxon>
        <taxon>Aspergillus subgen. Circumdati</taxon>
    </lineage>
</organism>
<gene>
    <name evidence="2" type="ORF">P170DRAFT_439267</name>
</gene>
<dbReference type="VEuPathDB" id="FungiDB:P170DRAFT_439267"/>
<sequence length="58" mass="6880">MSSWRSELVNIHRGTETPAPDWPEEKEKGTGPRNSWTPDKRRLHPSYQWILCWIYGVV</sequence>